<dbReference type="InParanoid" id="A0A4Q1BWK2"/>
<evidence type="ECO:0000259" key="5">
    <source>
        <dbReference type="SMART" id="SM00903"/>
    </source>
</evidence>
<organism evidence="6 7">
    <name type="scientific">Tremella mesenterica</name>
    <name type="common">Jelly fungus</name>
    <dbReference type="NCBI Taxonomy" id="5217"/>
    <lineage>
        <taxon>Eukaryota</taxon>
        <taxon>Fungi</taxon>
        <taxon>Dikarya</taxon>
        <taxon>Basidiomycota</taxon>
        <taxon>Agaricomycotina</taxon>
        <taxon>Tremellomycetes</taxon>
        <taxon>Tremellales</taxon>
        <taxon>Tremellaceae</taxon>
        <taxon>Tremella</taxon>
    </lineage>
</organism>
<dbReference type="STRING" id="5217.A0A4Q1BWK2"/>
<evidence type="ECO:0000256" key="3">
    <source>
        <dbReference type="ARBA" id="ARBA00022643"/>
    </source>
</evidence>
<reference evidence="6 7" key="1">
    <citation type="submission" date="2016-06" db="EMBL/GenBank/DDBJ databases">
        <title>Evolution of pathogenesis and genome organization in the Tremellales.</title>
        <authorList>
            <person name="Cuomo C."/>
            <person name="Litvintseva A."/>
            <person name="Heitman J."/>
            <person name="Chen Y."/>
            <person name="Sun S."/>
            <person name="Springer D."/>
            <person name="Dromer F."/>
            <person name="Young S."/>
            <person name="Zeng Q."/>
            <person name="Chapman S."/>
            <person name="Gujja S."/>
            <person name="Saif S."/>
            <person name="Birren B."/>
        </authorList>
    </citation>
    <scope>NUCLEOTIDE SEQUENCE [LARGE SCALE GENOMIC DNA]</scope>
    <source>
        <strain evidence="6 7">ATCC 28783</strain>
    </source>
</reference>
<dbReference type="AlphaFoldDB" id="A0A4Q1BWK2"/>
<dbReference type="PANTHER" id="PTHR33798">
    <property type="entry name" value="FLAVOPROTEIN OXYGENASE"/>
    <property type="match status" value="1"/>
</dbReference>
<accession>A0A4Q1BWK2</accession>
<comment type="caution">
    <text evidence="6">The sequence shown here is derived from an EMBL/GenBank/DDBJ whole genome shotgun (WGS) entry which is preliminary data.</text>
</comment>
<feature type="domain" description="Flavin reductase like" evidence="5">
    <location>
        <begin position="1"/>
        <end position="134"/>
    </location>
</feature>
<evidence type="ECO:0000256" key="1">
    <source>
        <dbReference type="ARBA" id="ARBA00001917"/>
    </source>
</evidence>
<keyword evidence="7" id="KW-1185">Reference proteome</keyword>
<evidence type="ECO:0000256" key="4">
    <source>
        <dbReference type="ARBA" id="ARBA00038054"/>
    </source>
</evidence>
<dbReference type="InterPro" id="IPR012349">
    <property type="entry name" value="Split_barrel_FMN-bd"/>
</dbReference>
<dbReference type="PANTHER" id="PTHR33798:SF5">
    <property type="entry name" value="FLAVIN REDUCTASE LIKE DOMAIN-CONTAINING PROTEIN"/>
    <property type="match status" value="1"/>
</dbReference>
<sequence length="187" mass="20419">MSYFNMVANDPPAIVISVAMNPGGKGLKDTAVNIKETGEFTLNIISEPFLEAANYTSIDAPRDIDEWKLSGLTQHKSDLVKPPYVGESAVSLECTLLHSHELSGKGGNLTHTIMIGKIERIHVKETVLNDDKEQPVVIPEKLKPVSRLGGITFGRAVQFMEVPRPSWEAVKDTEEVVQALAGEVKTV</sequence>
<comment type="cofactor">
    <cofactor evidence="1">
        <name>FMN</name>
        <dbReference type="ChEBI" id="CHEBI:58210"/>
    </cofactor>
</comment>
<dbReference type="SMART" id="SM00903">
    <property type="entry name" value="Flavin_Reduct"/>
    <property type="match status" value="1"/>
</dbReference>
<comment type="similarity">
    <text evidence="4">Belongs to the flavoredoxin family.</text>
</comment>
<evidence type="ECO:0000256" key="2">
    <source>
        <dbReference type="ARBA" id="ARBA00022630"/>
    </source>
</evidence>
<dbReference type="VEuPathDB" id="FungiDB:TREMEDRAFT_42023"/>
<dbReference type="Proteomes" id="UP000289152">
    <property type="component" value="Unassembled WGS sequence"/>
</dbReference>
<dbReference type="Gene3D" id="2.30.110.10">
    <property type="entry name" value="Electron Transport, Fmn-binding Protein, Chain A"/>
    <property type="match status" value="1"/>
</dbReference>
<dbReference type="OrthoDB" id="298012at2759"/>
<proteinExistence type="inferred from homology"/>
<dbReference type="InterPro" id="IPR002563">
    <property type="entry name" value="Flavin_Rdtase-like_dom"/>
</dbReference>
<protein>
    <recommendedName>
        <fullName evidence="5">Flavin reductase like domain-containing protein</fullName>
    </recommendedName>
</protein>
<dbReference type="Pfam" id="PF01613">
    <property type="entry name" value="Flavin_Reduct"/>
    <property type="match status" value="1"/>
</dbReference>
<evidence type="ECO:0000313" key="6">
    <source>
        <dbReference type="EMBL" id="RXK42549.1"/>
    </source>
</evidence>
<keyword evidence="2" id="KW-0285">Flavoprotein</keyword>
<dbReference type="SUPFAM" id="SSF50475">
    <property type="entry name" value="FMN-binding split barrel"/>
    <property type="match status" value="1"/>
</dbReference>
<dbReference type="EMBL" id="SDIL01000001">
    <property type="protein sequence ID" value="RXK42549.1"/>
    <property type="molecule type" value="Genomic_DNA"/>
</dbReference>
<keyword evidence="3" id="KW-0288">FMN</keyword>
<name>A0A4Q1BWK2_TREME</name>
<evidence type="ECO:0000313" key="7">
    <source>
        <dbReference type="Proteomes" id="UP000289152"/>
    </source>
</evidence>
<dbReference type="GO" id="GO:0010181">
    <property type="term" value="F:FMN binding"/>
    <property type="evidence" value="ECO:0007669"/>
    <property type="project" value="InterPro"/>
</dbReference>
<gene>
    <name evidence="6" type="ORF">M231_00103</name>
</gene>